<proteinExistence type="predicted"/>
<comment type="caution">
    <text evidence="1">The sequence shown here is derived from an EMBL/GenBank/DDBJ whole genome shotgun (WGS) entry which is preliminary data.</text>
</comment>
<evidence type="ECO:0000313" key="1">
    <source>
        <dbReference type="EMBL" id="OGD64642.1"/>
    </source>
</evidence>
<dbReference type="SUPFAM" id="SSF52540">
    <property type="entry name" value="P-loop containing nucleoside triphosphate hydrolases"/>
    <property type="match status" value="1"/>
</dbReference>
<evidence type="ECO:0000313" key="2">
    <source>
        <dbReference type="Proteomes" id="UP000177481"/>
    </source>
</evidence>
<dbReference type="STRING" id="1797471.A3A71_01140"/>
<reference evidence="1 2" key="1">
    <citation type="journal article" date="2016" name="Nat. Commun.">
        <title>Thousands of microbial genomes shed light on interconnected biogeochemical processes in an aquifer system.</title>
        <authorList>
            <person name="Anantharaman K."/>
            <person name="Brown C.T."/>
            <person name="Hug L.A."/>
            <person name="Sharon I."/>
            <person name="Castelle C.J."/>
            <person name="Probst A.J."/>
            <person name="Thomas B.C."/>
            <person name="Singh A."/>
            <person name="Wilkins M.J."/>
            <person name="Karaoz U."/>
            <person name="Brodie E.L."/>
            <person name="Williams K.H."/>
            <person name="Hubbard S.S."/>
            <person name="Banfield J.F."/>
        </authorList>
    </citation>
    <scope>NUCLEOTIDE SEQUENCE [LARGE SCALE GENOMIC DNA]</scope>
</reference>
<accession>A0A1F5EB54</accession>
<evidence type="ECO:0008006" key="3">
    <source>
        <dbReference type="Google" id="ProtNLM"/>
    </source>
</evidence>
<dbReference type="Proteomes" id="UP000177481">
    <property type="component" value="Unassembled WGS sequence"/>
</dbReference>
<name>A0A1F5EB54_9BACT</name>
<dbReference type="EMBL" id="MEZX01000002">
    <property type="protein sequence ID" value="OGD64642.1"/>
    <property type="molecule type" value="Genomic_DNA"/>
</dbReference>
<dbReference type="Gene3D" id="3.40.50.300">
    <property type="entry name" value="P-loop containing nucleotide triphosphate hydrolases"/>
    <property type="match status" value="1"/>
</dbReference>
<dbReference type="InterPro" id="IPR027417">
    <property type="entry name" value="P-loop_NTPase"/>
</dbReference>
<protein>
    <recommendedName>
        <fullName evidence="3">UDP-N-acetylglucosamine kinase</fullName>
    </recommendedName>
</protein>
<organism evidence="1 2">
    <name type="scientific">Candidatus Berkelbacteria bacterium RIFCSPLOWO2_01_FULL_50_28</name>
    <dbReference type="NCBI Taxonomy" id="1797471"/>
    <lineage>
        <taxon>Bacteria</taxon>
        <taxon>Candidatus Berkelbacteria</taxon>
    </lineage>
</organism>
<dbReference type="Pfam" id="PF07931">
    <property type="entry name" value="CPT"/>
    <property type="match status" value="1"/>
</dbReference>
<sequence length="165" mass="18603">MIIFINGSINSGKTTVAKELQTQIPKCAVVEIDAFHDFVPWMELNEVLPLNYKNAIDVIRNFAQAGLTVIVPYPLSKARFEELSATLKEFGPIHAFTLNPNLEETLKNRGTRVLTNEEKERIRYHYQIGINNPGYGKVINNTNQTVKQTAGEILEAINMVDTNSR</sequence>
<dbReference type="AlphaFoldDB" id="A0A1F5EB54"/>
<gene>
    <name evidence="1" type="ORF">A3A71_01140</name>
</gene>